<comment type="caution">
    <text evidence="2">The sequence shown here is derived from an EMBL/GenBank/DDBJ whole genome shotgun (WGS) entry which is preliminary data.</text>
</comment>
<feature type="domain" description="Aminoglycoside phosphotransferase" evidence="1">
    <location>
        <begin position="122"/>
        <end position="183"/>
    </location>
</feature>
<dbReference type="Pfam" id="PF01636">
    <property type="entry name" value="APH"/>
    <property type="match status" value="1"/>
</dbReference>
<organism evidence="2 3">
    <name type="scientific">Actinopolymorpha pittospori</name>
    <dbReference type="NCBI Taxonomy" id="648752"/>
    <lineage>
        <taxon>Bacteria</taxon>
        <taxon>Bacillati</taxon>
        <taxon>Actinomycetota</taxon>
        <taxon>Actinomycetes</taxon>
        <taxon>Propionibacteriales</taxon>
        <taxon>Actinopolymorphaceae</taxon>
        <taxon>Actinopolymorpha</taxon>
    </lineage>
</organism>
<evidence type="ECO:0000313" key="3">
    <source>
        <dbReference type="Proteomes" id="UP000638648"/>
    </source>
</evidence>
<dbReference type="InterPro" id="IPR011009">
    <property type="entry name" value="Kinase-like_dom_sf"/>
</dbReference>
<keyword evidence="3" id="KW-1185">Reference proteome</keyword>
<dbReference type="Gene3D" id="3.90.1200.10">
    <property type="match status" value="1"/>
</dbReference>
<reference evidence="2" key="1">
    <citation type="submission" date="2020-10" db="EMBL/GenBank/DDBJ databases">
        <title>Sequencing the genomes of 1000 actinobacteria strains.</title>
        <authorList>
            <person name="Klenk H.-P."/>
        </authorList>
    </citation>
    <scope>NUCLEOTIDE SEQUENCE</scope>
    <source>
        <strain evidence="2">DSM 45354</strain>
    </source>
</reference>
<protein>
    <recommendedName>
        <fullName evidence="1">Aminoglycoside phosphotransferase domain-containing protein</fullName>
    </recommendedName>
</protein>
<accession>A0A927NCC8</accession>
<dbReference type="AlphaFoldDB" id="A0A927NCC8"/>
<dbReference type="RefSeq" id="WP_192755885.1">
    <property type="nucleotide sequence ID" value="NZ_BAABJL010000239.1"/>
</dbReference>
<gene>
    <name evidence="2" type="ORF">HEB94_009775</name>
</gene>
<evidence type="ECO:0000313" key="2">
    <source>
        <dbReference type="EMBL" id="MBE1612927.1"/>
    </source>
</evidence>
<proteinExistence type="predicted"/>
<evidence type="ECO:0000259" key="1">
    <source>
        <dbReference type="Pfam" id="PF01636"/>
    </source>
</evidence>
<dbReference type="InterPro" id="IPR002575">
    <property type="entry name" value="Aminoglycoside_PTrfase"/>
</dbReference>
<dbReference type="SUPFAM" id="SSF56112">
    <property type="entry name" value="Protein kinase-like (PK-like)"/>
    <property type="match status" value="1"/>
</dbReference>
<sequence length="259" mass="28879">MGEVPEMERGRFSAPVRHGDEVHRRPARDNTQVHRLLEHFESAGCTLTPRFLGMTADGAERLTFIEGVTGYPPLSQDIRSEEALVSVAKAIRQVHDVSQSFVPSGSTEWRGYEIARPATIDCIGHHDLAPWNFVFDSTGVRGIIDWDTAGPSSRVWDLSYAAYQFVPFHPTADLQGWGWSSEPDRRRRLRLFLDSYAAGMSSAEIVDTAVTRIYSIGAYIDREVARGNPAFEVHAREGHAAGYFRAASALMAMRVSRVQ</sequence>
<name>A0A927NCC8_9ACTN</name>
<dbReference type="EMBL" id="JADBEM010000001">
    <property type="protein sequence ID" value="MBE1612927.1"/>
    <property type="molecule type" value="Genomic_DNA"/>
</dbReference>
<dbReference type="Proteomes" id="UP000638648">
    <property type="component" value="Unassembled WGS sequence"/>
</dbReference>